<sequence length="205" mass="22471">MRSKESGAPTRTQRARHQDLITAAIQVITRDGYRAASVDRIAREAGTSKGTALYHFSSKEELYQAVVSALFETGATYMAERLLAADTATDKLRTYIETNLRFITLHPAHVGATQQILMNSDTVHAVQLDDAIAPLRRLLQSGQESGEFGEFDPEVTALSIRAIVDGAASYFLAHPELDHEHYIREAAALFLRAVQPASLTSKDAS</sequence>
<dbReference type="PANTHER" id="PTHR30055:SF234">
    <property type="entry name" value="HTH-TYPE TRANSCRIPTIONAL REGULATOR BETI"/>
    <property type="match status" value="1"/>
</dbReference>
<dbReference type="InterPro" id="IPR050109">
    <property type="entry name" value="HTH-type_TetR-like_transc_reg"/>
</dbReference>
<dbReference type="Gene3D" id="1.10.10.60">
    <property type="entry name" value="Homeodomain-like"/>
    <property type="match status" value="1"/>
</dbReference>
<keyword evidence="3" id="KW-0804">Transcription</keyword>
<dbReference type="PRINTS" id="PR00455">
    <property type="entry name" value="HTHTETR"/>
</dbReference>
<evidence type="ECO:0000256" key="2">
    <source>
        <dbReference type="ARBA" id="ARBA00023125"/>
    </source>
</evidence>
<dbReference type="Gene3D" id="1.10.357.10">
    <property type="entry name" value="Tetracycline Repressor, domain 2"/>
    <property type="match status" value="1"/>
</dbReference>
<dbReference type="RefSeq" id="WP_189648411.1">
    <property type="nucleotide sequence ID" value="NZ_BMRC01000007.1"/>
</dbReference>
<dbReference type="InterPro" id="IPR041490">
    <property type="entry name" value="KstR2_TetR_C"/>
</dbReference>
<dbReference type="Pfam" id="PF00440">
    <property type="entry name" value="TetR_N"/>
    <property type="match status" value="1"/>
</dbReference>
<gene>
    <name evidence="6" type="ORF">ACFFV7_44035</name>
</gene>
<proteinExistence type="predicted"/>
<evidence type="ECO:0000256" key="1">
    <source>
        <dbReference type="ARBA" id="ARBA00023015"/>
    </source>
</evidence>
<evidence type="ECO:0000256" key="4">
    <source>
        <dbReference type="PROSITE-ProRule" id="PRU00335"/>
    </source>
</evidence>
<dbReference type="PROSITE" id="PS50977">
    <property type="entry name" value="HTH_TETR_2"/>
    <property type="match status" value="1"/>
</dbReference>
<dbReference type="EMBL" id="JBHMEI010000067">
    <property type="protein sequence ID" value="MFB9208215.1"/>
    <property type="molecule type" value="Genomic_DNA"/>
</dbReference>
<organism evidence="6 7">
    <name type="scientific">Nonomuraea spiralis</name>
    <dbReference type="NCBI Taxonomy" id="46182"/>
    <lineage>
        <taxon>Bacteria</taxon>
        <taxon>Bacillati</taxon>
        <taxon>Actinomycetota</taxon>
        <taxon>Actinomycetes</taxon>
        <taxon>Streptosporangiales</taxon>
        <taxon>Streptosporangiaceae</taxon>
        <taxon>Nonomuraea</taxon>
    </lineage>
</organism>
<evidence type="ECO:0000313" key="6">
    <source>
        <dbReference type="EMBL" id="MFB9208215.1"/>
    </source>
</evidence>
<dbReference type="SUPFAM" id="SSF48498">
    <property type="entry name" value="Tetracyclin repressor-like, C-terminal domain"/>
    <property type="match status" value="1"/>
</dbReference>
<dbReference type="Proteomes" id="UP001589647">
    <property type="component" value="Unassembled WGS sequence"/>
</dbReference>
<evidence type="ECO:0000313" key="7">
    <source>
        <dbReference type="Proteomes" id="UP001589647"/>
    </source>
</evidence>
<accession>A0ABV5IUI9</accession>
<feature type="domain" description="HTH tetR-type" evidence="5">
    <location>
        <begin position="14"/>
        <end position="74"/>
    </location>
</feature>
<dbReference type="SUPFAM" id="SSF46689">
    <property type="entry name" value="Homeodomain-like"/>
    <property type="match status" value="1"/>
</dbReference>
<dbReference type="InterPro" id="IPR009057">
    <property type="entry name" value="Homeodomain-like_sf"/>
</dbReference>
<keyword evidence="7" id="KW-1185">Reference proteome</keyword>
<dbReference type="InterPro" id="IPR036271">
    <property type="entry name" value="Tet_transcr_reg_TetR-rel_C_sf"/>
</dbReference>
<name>A0ABV5IUI9_9ACTN</name>
<protein>
    <submittedName>
        <fullName evidence="6">TetR/AcrR family transcriptional regulator</fullName>
    </submittedName>
</protein>
<feature type="DNA-binding region" description="H-T-H motif" evidence="4">
    <location>
        <begin position="37"/>
        <end position="56"/>
    </location>
</feature>
<keyword evidence="1" id="KW-0805">Transcription regulation</keyword>
<evidence type="ECO:0000259" key="5">
    <source>
        <dbReference type="PROSITE" id="PS50977"/>
    </source>
</evidence>
<dbReference type="InterPro" id="IPR001647">
    <property type="entry name" value="HTH_TetR"/>
</dbReference>
<keyword evidence="2 4" id="KW-0238">DNA-binding</keyword>
<dbReference type="PANTHER" id="PTHR30055">
    <property type="entry name" value="HTH-TYPE TRANSCRIPTIONAL REGULATOR RUTR"/>
    <property type="match status" value="1"/>
</dbReference>
<evidence type="ECO:0000256" key="3">
    <source>
        <dbReference type="ARBA" id="ARBA00023163"/>
    </source>
</evidence>
<reference evidence="6 7" key="1">
    <citation type="submission" date="2024-09" db="EMBL/GenBank/DDBJ databases">
        <authorList>
            <person name="Sun Q."/>
            <person name="Mori K."/>
        </authorList>
    </citation>
    <scope>NUCLEOTIDE SEQUENCE [LARGE SCALE GENOMIC DNA]</scope>
    <source>
        <strain evidence="6 7">CCM 3426</strain>
    </source>
</reference>
<comment type="caution">
    <text evidence="6">The sequence shown here is derived from an EMBL/GenBank/DDBJ whole genome shotgun (WGS) entry which is preliminary data.</text>
</comment>
<dbReference type="Pfam" id="PF17932">
    <property type="entry name" value="TetR_C_24"/>
    <property type="match status" value="1"/>
</dbReference>